<reference evidence="7" key="1">
    <citation type="submission" date="2023-07" db="EMBL/GenBank/DDBJ databases">
        <title>Genomic Encyclopedia of Type Strains, Phase IV (KMG-IV): sequencing the most valuable type-strain genomes for metagenomic binning, comparative biology and taxonomic classification.</title>
        <authorList>
            <person name="Goeker M."/>
        </authorList>
    </citation>
    <scope>NUCLEOTIDE SEQUENCE [LARGE SCALE GENOMIC DNA]</scope>
    <source>
        <strain evidence="7">JSM 076093</strain>
    </source>
</reference>
<feature type="transmembrane region" description="Helical" evidence="6">
    <location>
        <begin position="28"/>
        <end position="50"/>
    </location>
</feature>
<evidence type="ECO:0000256" key="5">
    <source>
        <dbReference type="ARBA" id="ARBA00023136"/>
    </source>
</evidence>
<feature type="transmembrane region" description="Helical" evidence="6">
    <location>
        <begin position="128"/>
        <end position="149"/>
    </location>
</feature>
<dbReference type="NCBIfam" id="TIGR00765">
    <property type="entry name" value="yihY_not_rbn"/>
    <property type="match status" value="1"/>
</dbReference>
<evidence type="ECO:0000313" key="8">
    <source>
        <dbReference type="Proteomes" id="UP001226720"/>
    </source>
</evidence>
<name>A0ABU0K705_9BACL</name>
<evidence type="ECO:0000256" key="2">
    <source>
        <dbReference type="ARBA" id="ARBA00022475"/>
    </source>
</evidence>
<accession>A0ABU0K705</accession>
<dbReference type="Pfam" id="PF03631">
    <property type="entry name" value="Virul_fac_BrkB"/>
    <property type="match status" value="1"/>
</dbReference>
<gene>
    <name evidence="7" type="ORF">QO000_003102</name>
</gene>
<feature type="transmembrane region" description="Helical" evidence="6">
    <location>
        <begin position="204"/>
        <end position="226"/>
    </location>
</feature>
<evidence type="ECO:0000313" key="7">
    <source>
        <dbReference type="EMBL" id="MDQ0484118.1"/>
    </source>
</evidence>
<evidence type="ECO:0000256" key="6">
    <source>
        <dbReference type="SAM" id="Phobius"/>
    </source>
</evidence>
<dbReference type="PANTHER" id="PTHR30213">
    <property type="entry name" value="INNER MEMBRANE PROTEIN YHJD"/>
    <property type="match status" value="1"/>
</dbReference>
<protein>
    <submittedName>
        <fullName evidence="7">Membrane protein</fullName>
    </submittedName>
</protein>
<keyword evidence="4 6" id="KW-1133">Transmembrane helix</keyword>
<comment type="subcellular location">
    <subcellularLocation>
        <location evidence="1">Cell membrane</location>
        <topology evidence="1">Multi-pass membrane protein</topology>
    </subcellularLocation>
</comment>
<dbReference type="PANTHER" id="PTHR30213:SF0">
    <property type="entry name" value="UPF0761 MEMBRANE PROTEIN YIHY"/>
    <property type="match status" value="1"/>
</dbReference>
<evidence type="ECO:0000256" key="3">
    <source>
        <dbReference type="ARBA" id="ARBA00022692"/>
    </source>
</evidence>
<dbReference type="InterPro" id="IPR017039">
    <property type="entry name" value="Virul_fac_BrkB"/>
</dbReference>
<feature type="transmembrane region" description="Helical" evidence="6">
    <location>
        <begin position="169"/>
        <end position="192"/>
    </location>
</feature>
<keyword evidence="5 6" id="KW-0472">Membrane</keyword>
<dbReference type="PIRSF" id="PIRSF035875">
    <property type="entry name" value="RNase_BN"/>
    <property type="match status" value="1"/>
</dbReference>
<dbReference type="RefSeq" id="WP_301552257.1">
    <property type="nucleotide sequence ID" value="NZ_JAQRMZ010000007.1"/>
</dbReference>
<dbReference type="EMBL" id="JAUSWM010000006">
    <property type="protein sequence ID" value="MDQ0484118.1"/>
    <property type="molecule type" value="Genomic_DNA"/>
</dbReference>
<evidence type="ECO:0000256" key="4">
    <source>
        <dbReference type="ARBA" id="ARBA00022989"/>
    </source>
</evidence>
<keyword evidence="3 6" id="KW-0812">Transmembrane</keyword>
<sequence length="274" mass="31420">MDATFGQFSKQLFSRMKEHYVTDLSAQLAYYFLLSLFPFLIFAITLLTQFDFSQDQILDLISQYAPSESFVTIQENLILEDGTRKSLLSFGIIATIWSASNAINAIIKSLNRAYNVQESRHFLVARGLSILLSFAMIFVIVVALILPVFGEMLWRFFVTFFGIPESFSFMFGIIRWFLSLSIMIVVFMFIYYYAPNKRLNYKDVLLGSIFASVLWQLVSLVFSYYINHFGDYSATYGSLGGVIALMLWFYLTGLVIIVGGEVNATSNYFRRKSQ</sequence>
<proteinExistence type="predicted"/>
<feature type="transmembrane region" description="Helical" evidence="6">
    <location>
        <begin position="238"/>
        <end position="262"/>
    </location>
</feature>
<dbReference type="Proteomes" id="UP001226720">
    <property type="component" value="Unassembled WGS sequence"/>
</dbReference>
<keyword evidence="8" id="KW-1185">Reference proteome</keyword>
<keyword evidence="2" id="KW-1003">Cell membrane</keyword>
<evidence type="ECO:0000256" key="1">
    <source>
        <dbReference type="ARBA" id="ARBA00004651"/>
    </source>
</evidence>
<comment type="caution">
    <text evidence="7">The sequence shown here is derived from an EMBL/GenBank/DDBJ whole genome shotgun (WGS) entry which is preliminary data.</text>
</comment>
<dbReference type="GeneID" id="301327886"/>
<feature type="transmembrane region" description="Helical" evidence="6">
    <location>
        <begin position="87"/>
        <end position="107"/>
    </location>
</feature>
<organism evidence="7 8">
    <name type="scientific">Guptibacillus hwajinpoensis</name>
    <dbReference type="NCBI Taxonomy" id="208199"/>
    <lineage>
        <taxon>Bacteria</taxon>
        <taxon>Bacillati</taxon>
        <taxon>Bacillota</taxon>
        <taxon>Bacilli</taxon>
        <taxon>Bacillales</taxon>
        <taxon>Guptibacillaceae</taxon>
        <taxon>Guptibacillus</taxon>
    </lineage>
</organism>